<feature type="signal peptide" evidence="1">
    <location>
        <begin position="1"/>
        <end position="23"/>
    </location>
</feature>
<dbReference type="InterPro" id="IPR008966">
    <property type="entry name" value="Adhesion_dom_sf"/>
</dbReference>
<dbReference type="SUPFAM" id="SSF49401">
    <property type="entry name" value="Bacterial adhesins"/>
    <property type="match status" value="1"/>
</dbReference>
<dbReference type="RefSeq" id="WP_141177018.1">
    <property type="nucleotide sequence ID" value="NZ_JBHUFX010000005.1"/>
</dbReference>
<sequence>MSLSRQLLFAGLLLGALPGYVQAYDTLITASGNIVGNGCTIAADSKNIHVPLGEIGMRNFTTSGSRVSPGKSFVINLEECSSTFRGVRVRFIATPDQKNPQYIKVDEGGASGVAIQLLDRNENPVALNTLTPAYELTEDDSVQIKFYARMVATETTVNAGAVSAVATWMLEYQ</sequence>
<dbReference type="OrthoDB" id="6896277at2"/>
<feature type="domain" description="Fimbrial-type adhesion" evidence="2">
    <location>
        <begin position="29"/>
        <end position="173"/>
    </location>
</feature>
<organism evidence="3 4">
    <name type="scientific">Mixta tenebrionis</name>
    <dbReference type="NCBI Taxonomy" id="2562439"/>
    <lineage>
        <taxon>Bacteria</taxon>
        <taxon>Pseudomonadati</taxon>
        <taxon>Pseudomonadota</taxon>
        <taxon>Gammaproteobacteria</taxon>
        <taxon>Enterobacterales</taxon>
        <taxon>Erwiniaceae</taxon>
        <taxon>Mixta</taxon>
    </lineage>
</organism>
<name>A0A506V5M9_9GAMM</name>
<reference evidence="3 4" key="1">
    <citation type="submission" date="2019-06" db="EMBL/GenBank/DDBJ databases">
        <authorList>
            <person name="Yang Y."/>
        </authorList>
    </citation>
    <scope>NUCLEOTIDE SEQUENCE [LARGE SCALE GENOMIC DNA]</scope>
    <source>
        <strain evidence="3 4">BIT-26</strain>
    </source>
</reference>
<protein>
    <submittedName>
        <fullName evidence="3">Type 1 fimbrial protein</fullName>
    </submittedName>
</protein>
<proteinExistence type="predicted"/>
<evidence type="ECO:0000259" key="2">
    <source>
        <dbReference type="Pfam" id="PF00419"/>
    </source>
</evidence>
<dbReference type="InterPro" id="IPR050263">
    <property type="entry name" value="Bact_Fimbrial_Adh_Pro"/>
</dbReference>
<accession>A0A506V5M9</accession>
<keyword evidence="4" id="KW-1185">Reference proteome</keyword>
<dbReference type="InterPro" id="IPR000259">
    <property type="entry name" value="Adhesion_dom_fimbrial"/>
</dbReference>
<dbReference type="AlphaFoldDB" id="A0A506V5M9"/>
<dbReference type="Proteomes" id="UP000319523">
    <property type="component" value="Unassembled WGS sequence"/>
</dbReference>
<evidence type="ECO:0000313" key="3">
    <source>
        <dbReference type="EMBL" id="TPW41204.1"/>
    </source>
</evidence>
<dbReference type="PANTHER" id="PTHR33420:SF25">
    <property type="entry name" value="PROTEIN FIMF"/>
    <property type="match status" value="1"/>
</dbReference>
<gene>
    <name evidence="3" type="ORF">FKM52_15210</name>
</gene>
<evidence type="ECO:0000256" key="1">
    <source>
        <dbReference type="SAM" id="SignalP"/>
    </source>
</evidence>
<dbReference type="Gene3D" id="2.60.40.1090">
    <property type="entry name" value="Fimbrial-type adhesion domain"/>
    <property type="match status" value="1"/>
</dbReference>
<evidence type="ECO:0000313" key="4">
    <source>
        <dbReference type="Proteomes" id="UP000319523"/>
    </source>
</evidence>
<comment type="caution">
    <text evidence="3">The sequence shown here is derived from an EMBL/GenBank/DDBJ whole genome shotgun (WGS) entry which is preliminary data.</text>
</comment>
<dbReference type="EMBL" id="VHQI01000009">
    <property type="protein sequence ID" value="TPW41204.1"/>
    <property type="molecule type" value="Genomic_DNA"/>
</dbReference>
<feature type="chain" id="PRO_5021226773" evidence="1">
    <location>
        <begin position="24"/>
        <end position="173"/>
    </location>
</feature>
<dbReference type="InterPro" id="IPR036937">
    <property type="entry name" value="Adhesion_dom_fimbrial_sf"/>
</dbReference>
<dbReference type="GO" id="GO:0043709">
    <property type="term" value="P:cell adhesion involved in single-species biofilm formation"/>
    <property type="evidence" value="ECO:0007669"/>
    <property type="project" value="TreeGrafter"/>
</dbReference>
<keyword evidence="1" id="KW-0732">Signal</keyword>
<dbReference type="PANTHER" id="PTHR33420">
    <property type="entry name" value="FIMBRIAL SUBUNIT ELFA-RELATED"/>
    <property type="match status" value="1"/>
</dbReference>
<dbReference type="GO" id="GO:0009289">
    <property type="term" value="C:pilus"/>
    <property type="evidence" value="ECO:0007669"/>
    <property type="project" value="InterPro"/>
</dbReference>
<dbReference type="Pfam" id="PF00419">
    <property type="entry name" value="Fimbrial"/>
    <property type="match status" value="1"/>
</dbReference>